<dbReference type="Pfam" id="PF00582">
    <property type="entry name" value="Usp"/>
    <property type="match status" value="2"/>
</dbReference>
<dbReference type="InterPro" id="IPR006015">
    <property type="entry name" value="Universal_stress_UspA"/>
</dbReference>
<sequence length="293" mass="30321">MAGRIVVGIDGSEQSAHALEWAVSRARLGGAQLELISAYTSVPDLNFYGYHGVPSQPVEWYAEFAGELLEAAAARVRELAPELTCTLTSQLGHPAHVLADASEGADAVVVGRRGLGGVRSALMGSVSNRLTIHAKCPVIVIGEGEAPRTGPIVVGVDGSEFGTNALRYAITEAAVRGSSVRAVAAYELPHPALRDDPELVARMQADVEAEATGAVTQVLDEVKGTNAASVNVEPVAVAGPAAEAILGHAEDAQLIVVGTHGKGLVQRILLGSVSRRVLNDADRPVAVVDLPES</sequence>
<dbReference type="SUPFAM" id="SSF52402">
    <property type="entry name" value="Adenine nucleotide alpha hydrolases-like"/>
    <property type="match status" value="2"/>
</dbReference>
<dbReference type="InterPro" id="IPR006016">
    <property type="entry name" value="UspA"/>
</dbReference>
<evidence type="ECO:0000313" key="4">
    <source>
        <dbReference type="Proteomes" id="UP000295146"/>
    </source>
</evidence>
<feature type="domain" description="UspA" evidence="2">
    <location>
        <begin position="1"/>
        <end position="141"/>
    </location>
</feature>
<dbReference type="Proteomes" id="UP000295146">
    <property type="component" value="Unassembled WGS sequence"/>
</dbReference>
<dbReference type="PANTHER" id="PTHR31964">
    <property type="entry name" value="ADENINE NUCLEOTIDE ALPHA HYDROLASES-LIKE SUPERFAMILY PROTEIN"/>
    <property type="match status" value="1"/>
</dbReference>
<dbReference type="RefSeq" id="WP_134107599.1">
    <property type="nucleotide sequence ID" value="NZ_SODP01000003.1"/>
</dbReference>
<dbReference type="PANTHER" id="PTHR31964:SF113">
    <property type="entry name" value="USPA DOMAIN-CONTAINING PROTEIN"/>
    <property type="match status" value="1"/>
</dbReference>
<keyword evidence="4" id="KW-1185">Reference proteome</keyword>
<organism evidence="3 4">
    <name type="scientific">Kribbella pratensis</name>
    <dbReference type="NCBI Taxonomy" id="2512112"/>
    <lineage>
        <taxon>Bacteria</taxon>
        <taxon>Bacillati</taxon>
        <taxon>Actinomycetota</taxon>
        <taxon>Actinomycetes</taxon>
        <taxon>Propionibacteriales</taxon>
        <taxon>Kribbellaceae</taxon>
        <taxon>Kribbella</taxon>
    </lineage>
</organism>
<gene>
    <name evidence="3" type="ORF">EV653_6009</name>
</gene>
<evidence type="ECO:0000256" key="1">
    <source>
        <dbReference type="ARBA" id="ARBA00008791"/>
    </source>
</evidence>
<feature type="domain" description="UspA" evidence="2">
    <location>
        <begin position="151"/>
        <end position="288"/>
    </location>
</feature>
<accession>A0A4R8BW10</accession>
<protein>
    <submittedName>
        <fullName evidence="3">Nucleotide-binding universal stress UspA family protein</fullName>
    </submittedName>
</protein>
<dbReference type="Gene3D" id="3.40.50.620">
    <property type="entry name" value="HUPs"/>
    <property type="match status" value="2"/>
</dbReference>
<dbReference type="AlphaFoldDB" id="A0A4R8BW10"/>
<comment type="caution">
    <text evidence="3">The sequence shown here is derived from an EMBL/GenBank/DDBJ whole genome shotgun (WGS) entry which is preliminary data.</text>
</comment>
<dbReference type="PRINTS" id="PR01438">
    <property type="entry name" value="UNVRSLSTRESS"/>
</dbReference>
<dbReference type="InterPro" id="IPR014729">
    <property type="entry name" value="Rossmann-like_a/b/a_fold"/>
</dbReference>
<evidence type="ECO:0000259" key="2">
    <source>
        <dbReference type="Pfam" id="PF00582"/>
    </source>
</evidence>
<dbReference type="EMBL" id="SODP01000003">
    <property type="protein sequence ID" value="TDW65994.1"/>
    <property type="molecule type" value="Genomic_DNA"/>
</dbReference>
<comment type="similarity">
    <text evidence="1">Belongs to the universal stress protein A family.</text>
</comment>
<dbReference type="OrthoDB" id="3873975at2"/>
<reference evidence="3 4" key="1">
    <citation type="submission" date="2019-03" db="EMBL/GenBank/DDBJ databases">
        <title>Genomic Encyclopedia of Type Strains, Phase III (KMG-III): the genomes of soil and plant-associated and newly described type strains.</title>
        <authorList>
            <person name="Whitman W."/>
        </authorList>
    </citation>
    <scope>NUCLEOTIDE SEQUENCE [LARGE SCALE GENOMIC DNA]</scope>
    <source>
        <strain evidence="3 4">VKM Ac-2573</strain>
    </source>
</reference>
<name>A0A4R8BW10_9ACTN</name>
<evidence type="ECO:0000313" key="3">
    <source>
        <dbReference type="EMBL" id="TDW65994.1"/>
    </source>
</evidence>
<dbReference type="CDD" id="cd00293">
    <property type="entry name" value="USP-like"/>
    <property type="match status" value="2"/>
</dbReference>
<proteinExistence type="inferred from homology"/>